<dbReference type="EMBL" id="AWWV01012508">
    <property type="protein sequence ID" value="OMO66634.1"/>
    <property type="molecule type" value="Genomic_DNA"/>
</dbReference>
<accession>A0A1R3H8G6</accession>
<evidence type="ECO:0000313" key="2">
    <source>
        <dbReference type="Proteomes" id="UP000188268"/>
    </source>
</evidence>
<protein>
    <submittedName>
        <fullName evidence="1">Nbs-lrr resistance protein</fullName>
    </submittedName>
</protein>
<dbReference type="Proteomes" id="UP000188268">
    <property type="component" value="Unassembled WGS sequence"/>
</dbReference>
<sequence>MALECSRYFLTSLMLSLRQDSGKLKKEFTRFAFENMEEQVMEAEAAEMEAED</sequence>
<reference evidence="1 2" key="1">
    <citation type="submission" date="2013-09" db="EMBL/GenBank/DDBJ databases">
        <title>Corchorus capsularis genome sequencing.</title>
        <authorList>
            <person name="Alam M."/>
            <person name="Haque M.S."/>
            <person name="Islam M.S."/>
            <person name="Emdad E.M."/>
            <person name="Islam M.M."/>
            <person name="Ahmed B."/>
            <person name="Halim A."/>
            <person name="Hossen Q.M.M."/>
            <person name="Hossain M.Z."/>
            <person name="Ahmed R."/>
            <person name="Khan M.M."/>
            <person name="Islam R."/>
            <person name="Rashid M.M."/>
            <person name="Khan S.A."/>
            <person name="Rahman M.S."/>
            <person name="Alam M."/>
        </authorList>
    </citation>
    <scope>NUCLEOTIDE SEQUENCE [LARGE SCALE GENOMIC DNA]</scope>
    <source>
        <strain evidence="2">cv. CVL-1</strain>
        <tissue evidence="1">Whole seedling</tissue>
    </source>
</reference>
<comment type="caution">
    <text evidence="1">The sequence shown here is derived from an EMBL/GenBank/DDBJ whole genome shotgun (WGS) entry which is preliminary data.</text>
</comment>
<dbReference type="AlphaFoldDB" id="A0A1R3H8G6"/>
<dbReference type="Gramene" id="OMO66634">
    <property type="protein sequence ID" value="OMO66634"/>
    <property type="gene ID" value="CCACVL1_21050"/>
</dbReference>
<organism evidence="1 2">
    <name type="scientific">Corchorus capsularis</name>
    <name type="common">Jute</name>
    <dbReference type="NCBI Taxonomy" id="210143"/>
    <lineage>
        <taxon>Eukaryota</taxon>
        <taxon>Viridiplantae</taxon>
        <taxon>Streptophyta</taxon>
        <taxon>Embryophyta</taxon>
        <taxon>Tracheophyta</taxon>
        <taxon>Spermatophyta</taxon>
        <taxon>Magnoliopsida</taxon>
        <taxon>eudicotyledons</taxon>
        <taxon>Gunneridae</taxon>
        <taxon>Pentapetalae</taxon>
        <taxon>rosids</taxon>
        <taxon>malvids</taxon>
        <taxon>Malvales</taxon>
        <taxon>Malvaceae</taxon>
        <taxon>Grewioideae</taxon>
        <taxon>Apeibeae</taxon>
        <taxon>Corchorus</taxon>
    </lineage>
</organism>
<keyword evidence="2" id="KW-1185">Reference proteome</keyword>
<evidence type="ECO:0000313" key="1">
    <source>
        <dbReference type="EMBL" id="OMO66634.1"/>
    </source>
</evidence>
<proteinExistence type="predicted"/>
<gene>
    <name evidence="1" type="ORF">CCACVL1_21050</name>
</gene>
<name>A0A1R3H8G6_COCAP</name>